<dbReference type="PROSITE" id="PS50850">
    <property type="entry name" value="MFS"/>
    <property type="match status" value="1"/>
</dbReference>
<feature type="transmembrane region" description="Helical" evidence="6">
    <location>
        <begin position="85"/>
        <end position="102"/>
    </location>
</feature>
<dbReference type="OrthoDB" id="9797740at2"/>
<dbReference type="Gene3D" id="1.20.1250.20">
    <property type="entry name" value="MFS general substrate transporter like domains"/>
    <property type="match status" value="2"/>
</dbReference>
<dbReference type="CDD" id="cd17339">
    <property type="entry name" value="MFS_NIMT_CynX_like"/>
    <property type="match status" value="1"/>
</dbReference>
<evidence type="ECO:0000256" key="5">
    <source>
        <dbReference type="ARBA" id="ARBA00023136"/>
    </source>
</evidence>
<dbReference type="InterPro" id="IPR011701">
    <property type="entry name" value="MFS"/>
</dbReference>
<evidence type="ECO:0000256" key="6">
    <source>
        <dbReference type="SAM" id="Phobius"/>
    </source>
</evidence>
<feature type="transmembrane region" description="Helical" evidence="6">
    <location>
        <begin position="138"/>
        <end position="159"/>
    </location>
</feature>
<dbReference type="SUPFAM" id="SSF103473">
    <property type="entry name" value="MFS general substrate transporter"/>
    <property type="match status" value="1"/>
</dbReference>
<gene>
    <name evidence="8" type="primary">yycB_2</name>
    <name evidence="8" type="ORF">OSO01_24040</name>
</gene>
<evidence type="ECO:0000313" key="8">
    <source>
        <dbReference type="EMBL" id="GEN87665.1"/>
    </source>
</evidence>
<feature type="transmembrane region" description="Helical" evidence="6">
    <location>
        <begin position="311"/>
        <end position="334"/>
    </location>
</feature>
<evidence type="ECO:0000313" key="9">
    <source>
        <dbReference type="Proteomes" id="UP000321558"/>
    </source>
</evidence>
<dbReference type="InterPro" id="IPR036259">
    <property type="entry name" value="MFS_trans_sf"/>
</dbReference>
<feature type="transmembrane region" description="Helical" evidence="6">
    <location>
        <begin position="354"/>
        <end position="370"/>
    </location>
</feature>
<dbReference type="AlphaFoldDB" id="A0A511ZJR7"/>
<dbReference type="InterPro" id="IPR020846">
    <property type="entry name" value="MFS_dom"/>
</dbReference>
<evidence type="ECO:0000256" key="3">
    <source>
        <dbReference type="ARBA" id="ARBA00022692"/>
    </source>
</evidence>
<organism evidence="8 9">
    <name type="scientific">Oceanobacillus sojae</name>
    <dbReference type="NCBI Taxonomy" id="582851"/>
    <lineage>
        <taxon>Bacteria</taxon>
        <taxon>Bacillati</taxon>
        <taxon>Bacillota</taxon>
        <taxon>Bacilli</taxon>
        <taxon>Bacillales</taxon>
        <taxon>Bacillaceae</taxon>
        <taxon>Oceanobacillus</taxon>
    </lineage>
</organism>
<dbReference type="InterPro" id="IPR052524">
    <property type="entry name" value="MFS_Cyanate_Porter"/>
</dbReference>
<comment type="subcellular location">
    <subcellularLocation>
        <location evidence="1">Cell membrane</location>
        <topology evidence="1">Multi-pass membrane protein</topology>
    </subcellularLocation>
</comment>
<feature type="transmembrane region" description="Helical" evidence="6">
    <location>
        <begin position="108"/>
        <end position="126"/>
    </location>
</feature>
<keyword evidence="9" id="KW-1185">Reference proteome</keyword>
<dbReference type="GO" id="GO:0022857">
    <property type="term" value="F:transmembrane transporter activity"/>
    <property type="evidence" value="ECO:0007669"/>
    <property type="project" value="InterPro"/>
</dbReference>
<accession>A0A511ZJR7</accession>
<dbReference type="Pfam" id="PF07690">
    <property type="entry name" value="MFS_1"/>
    <property type="match status" value="1"/>
</dbReference>
<reference evidence="8 9" key="1">
    <citation type="submission" date="2019-07" db="EMBL/GenBank/DDBJ databases">
        <title>Whole genome shotgun sequence of Oceanobacillus sojae NBRC 105379.</title>
        <authorList>
            <person name="Hosoyama A."/>
            <person name="Uohara A."/>
            <person name="Ohji S."/>
            <person name="Ichikawa N."/>
        </authorList>
    </citation>
    <scope>NUCLEOTIDE SEQUENCE [LARGE SCALE GENOMIC DNA]</scope>
    <source>
        <strain evidence="8 9">NBRC 105379</strain>
    </source>
</reference>
<dbReference type="PANTHER" id="PTHR23523">
    <property type="match status" value="1"/>
</dbReference>
<feature type="domain" description="Major facilitator superfamily (MFS) profile" evidence="7">
    <location>
        <begin position="15"/>
        <end position="401"/>
    </location>
</feature>
<proteinExistence type="predicted"/>
<feature type="transmembrane region" description="Helical" evidence="6">
    <location>
        <begin position="50"/>
        <end position="73"/>
    </location>
</feature>
<dbReference type="PANTHER" id="PTHR23523:SF2">
    <property type="entry name" value="2-NITROIMIDAZOLE TRANSPORTER"/>
    <property type="match status" value="1"/>
</dbReference>
<feature type="transmembrane region" description="Helical" evidence="6">
    <location>
        <begin position="12"/>
        <end position="30"/>
    </location>
</feature>
<name>A0A511ZJR7_9BACI</name>
<evidence type="ECO:0000259" key="7">
    <source>
        <dbReference type="PROSITE" id="PS50850"/>
    </source>
</evidence>
<evidence type="ECO:0000256" key="2">
    <source>
        <dbReference type="ARBA" id="ARBA00022448"/>
    </source>
</evidence>
<feature type="transmembrane region" description="Helical" evidence="6">
    <location>
        <begin position="171"/>
        <end position="193"/>
    </location>
</feature>
<feature type="transmembrane region" description="Helical" evidence="6">
    <location>
        <begin position="376"/>
        <end position="398"/>
    </location>
</feature>
<protein>
    <submittedName>
        <fullName evidence="8">Putative transporter YycB</fullName>
    </submittedName>
</protein>
<keyword evidence="3 6" id="KW-0812">Transmembrane</keyword>
<keyword evidence="2" id="KW-0813">Transport</keyword>
<dbReference type="GO" id="GO:0005886">
    <property type="term" value="C:plasma membrane"/>
    <property type="evidence" value="ECO:0007669"/>
    <property type="project" value="UniProtKB-SubCell"/>
</dbReference>
<sequence>MEGMEKRKKDSNQLQFIILLIGIIAVAFNLRPAITSVGPIISFIRDDIAISNGTAGLLTSLPLIAFAVISPLVPNLARTFTKEKALVIGLVLIIIGILVRSVSVFILLLIGTFIVGAGIAICNVLLPSVIKDRFPLKVALLTSVYTTAMNIFAASASGLSHPLAEGFGLGWQLSLLVWTTPAILAIVLWVIILNKYTEREEKMQVASGGVLSGNRMWKSPLAWIVAIYMGLQSTMFYVTISWLPEILHDYGMSMETAGWLLSLTQIVGLPASFFLPILAGRMKKQSIVASSIGICAILGYGGLLLGNSWTVLMFSLLFIGIALGGGFALALTFIGLRSRDGEQATELSGMAQSVGYLLAAIGPFAIGSIYDLTATWTVSLLVLMTVAACIVFLGYQVGRDRFVLENKK</sequence>
<feature type="transmembrane region" description="Helical" evidence="6">
    <location>
        <begin position="221"/>
        <end position="244"/>
    </location>
</feature>
<dbReference type="EMBL" id="BJYM01000009">
    <property type="protein sequence ID" value="GEN87665.1"/>
    <property type="molecule type" value="Genomic_DNA"/>
</dbReference>
<feature type="transmembrane region" description="Helical" evidence="6">
    <location>
        <begin position="256"/>
        <end position="275"/>
    </location>
</feature>
<keyword evidence="5 6" id="KW-0472">Membrane</keyword>
<evidence type="ECO:0000256" key="4">
    <source>
        <dbReference type="ARBA" id="ARBA00022989"/>
    </source>
</evidence>
<comment type="caution">
    <text evidence="8">The sequence shown here is derived from an EMBL/GenBank/DDBJ whole genome shotgun (WGS) entry which is preliminary data.</text>
</comment>
<feature type="transmembrane region" description="Helical" evidence="6">
    <location>
        <begin position="287"/>
        <end position="305"/>
    </location>
</feature>
<keyword evidence="4 6" id="KW-1133">Transmembrane helix</keyword>
<evidence type="ECO:0000256" key="1">
    <source>
        <dbReference type="ARBA" id="ARBA00004651"/>
    </source>
</evidence>
<dbReference type="Proteomes" id="UP000321558">
    <property type="component" value="Unassembled WGS sequence"/>
</dbReference>
<dbReference type="RefSeq" id="WP_147210634.1">
    <property type="nucleotide sequence ID" value="NZ_BJYM01000009.1"/>
</dbReference>